<evidence type="ECO:0000256" key="4">
    <source>
        <dbReference type="ARBA" id="ARBA00022475"/>
    </source>
</evidence>
<comment type="caution">
    <text evidence="9">Lacks conserved residue(s) required for the propagation of feature annotation.</text>
</comment>
<dbReference type="InterPro" id="IPR004485">
    <property type="entry name" value="Cobalamin_biosynth_CobD/CbiB"/>
</dbReference>
<comment type="pathway">
    <text evidence="2 9">Cofactor biosynthesis; adenosylcobalamin biosynthesis.</text>
</comment>
<name>A0A5C1E9A6_9RHOO</name>
<dbReference type="AlphaFoldDB" id="A0A5C1E9A6"/>
<evidence type="ECO:0000256" key="9">
    <source>
        <dbReference type="HAMAP-Rule" id="MF_00024"/>
    </source>
</evidence>
<protein>
    <recommendedName>
        <fullName evidence="9">Cobalamin biosynthesis protein CobD</fullName>
    </recommendedName>
</protein>
<proteinExistence type="inferred from homology"/>
<evidence type="ECO:0000256" key="5">
    <source>
        <dbReference type="ARBA" id="ARBA00022573"/>
    </source>
</evidence>
<reference evidence="10 11" key="1">
    <citation type="submission" date="2017-07" db="EMBL/GenBank/DDBJ databases">
        <title>Complete genome sequence of Oryzomicrobium terrae TPP412.</title>
        <authorList>
            <person name="Chiu L.-W."/>
            <person name="Lo K.-J."/>
            <person name="Tsai Y.-M."/>
            <person name="Lin S.-S."/>
            <person name="Kuo C.-H."/>
            <person name="Liu C.-T."/>
        </authorList>
    </citation>
    <scope>NUCLEOTIDE SEQUENCE [LARGE SCALE GENOMIC DNA]</scope>
    <source>
        <strain evidence="10 11">TPP412</strain>
    </source>
</reference>
<evidence type="ECO:0000256" key="6">
    <source>
        <dbReference type="ARBA" id="ARBA00022692"/>
    </source>
</evidence>
<keyword evidence="6 9" id="KW-0812">Transmembrane</keyword>
<dbReference type="Pfam" id="PF03186">
    <property type="entry name" value="CobD_Cbib"/>
    <property type="match status" value="2"/>
</dbReference>
<comment type="function">
    <text evidence="9">Converts cobyric acid to cobinamide by the addition of aminopropanol on the F carboxylic group.</text>
</comment>
<feature type="transmembrane region" description="Helical" evidence="9">
    <location>
        <begin position="307"/>
        <end position="328"/>
    </location>
</feature>
<comment type="subcellular location">
    <subcellularLocation>
        <location evidence="1 9">Cell membrane</location>
        <topology evidence="1 9">Multi-pass membrane protein</topology>
    </subcellularLocation>
</comment>
<keyword evidence="7 9" id="KW-1133">Transmembrane helix</keyword>
<evidence type="ECO:0000256" key="7">
    <source>
        <dbReference type="ARBA" id="ARBA00022989"/>
    </source>
</evidence>
<feature type="transmembrane region" description="Helical" evidence="9">
    <location>
        <begin position="149"/>
        <end position="171"/>
    </location>
</feature>
<dbReference type="GO" id="GO:0048472">
    <property type="term" value="F:threonine-phosphate decarboxylase activity"/>
    <property type="evidence" value="ECO:0007669"/>
    <property type="project" value="InterPro"/>
</dbReference>
<dbReference type="KEGG" id="otr:OTERR_20800"/>
<evidence type="ECO:0000313" key="10">
    <source>
        <dbReference type="EMBL" id="QEL65556.1"/>
    </source>
</evidence>
<accession>A0A5C1E9A6</accession>
<dbReference type="GO" id="GO:0005886">
    <property type="term" value="C:plasma membrane"/>
    <property type="evidence" value="ECO:0007669"/>
    <property type="project" value="UniProtKB-SubCell"/>
</dbReference>
<evidence type="ECO:0000256" key="3">
    <source>
        <dbReference type="ARBA" id="ARBA00006263"/>
    </source>
</evidence>
<keyword evidence="8 9" id="KW-0472">Membrane</keyword>
<feature type="transmembrane region" description="Helical" evidence="9">
    <location>
        <begin position="75"/>
        <end position="94"/>
    </location>
</feature>
<evidence type="ECO:0000256" key="8">
    <source>
        <dbReference type="ARBA" id="ARBA00023136"/>
    </source>
</evidence>
<keyword evidence="4 9" id="KW-1003">Cell membrane</keyword>
<keyword evidence="5 9" id="KW-0169">Cobalamin biosynthesis</keyword>
<dbReference type="GO" id="GO:0009236">
    <property type="term" value="P:cobalamin biosynthetic process"/>
    <property type="evidence" value="ECO:0007669"/>
    <property type="project" value="UniProtKB-UniRule"/>
</dbReference>
<keyword evidence="11" id="KW-1185">Reference proteome</keyword>
<evidence type="ECO:0000256" key="1">
    <source>
        <dbReference type="ARBA" id="ARBA00004651"/>
    </source>
</evidence>
<dbReference type="RefSeq" id="WP_054620380.1">
    <property type="nucleotide sequence ID" value="NZ_CP022579.1"/>
</dbReference>
<evidence type="ECO:0000313" key="11">
    <source>
        <dbReference type="Proteomes" id="UP000323671"/>
    </source>
</evidence>
<evidence type="ECO:0000256" key="2">
    <source>
        <dbReference type="ARBA" id="ARBA00004953"/>
    </source>
</evidence>
<organism evidence="10 11">
    <name type="scientific">Oryzomicrobium terrae</name>
    <dbReference type="NCBI Taxonomy" id="1735038"/>
    <lineage>
        <taxon>Bacteria</taxon>
        <taxon>Pseudomonadati</taxon>
        <taxon>Pseudomonadota</taxon>
        <taxon>Betaproteobacteria</taxon>
        <taxon>Rhodocyclales</taxon>
        <taxon>Rhodocyclaceae</taxon>
        <taxon>Oryzomicrobium</taxon>
    </lineage>
</organism>
<sequence length="329" mass="35850">MSLFSLIAALLIEQVRPLSDRRLILGPLDRFADFLESHLNAGEYRHGVFAWLTLAVLLAGGSWLVFFLLCQVSPLLGWAWNVLVLYLTMGFRQFSHFVTDIQLALRLGDLPRARELLTSWRGRSAESFSSDEIARVTIEEGLAAAYRHVFAVVFWFVLLPGPMGAVLYRLAAHLADQWGSRSRLAAGSPLAETSPGVDGSVAVEALEFGRFGEFSQQSFAIIDWLPARVTAFAFAIVGNFEDAAYCWRTQAAAWGQGQLGIVLAAGAGALGIRLGQPLMEGGELTDRAELGVGEDADVDSLQSAVGLVWRALVLWLFLLLLLGLASWVG</sequence>
<dbReference type="Proteomes" id="UP000323671">
    <property type="component" value="Chromosome"/>
</dbReference>
<dbReference type="PANTHER" id="PTHR34308:SF1">
    <property type="entry name" value="COBALAMIN BIOSYNTHESIS PROTEIN CBIB"/>
    <property type="match status" value="1"/>
</dbReference>
<dbReference type="UniPathway" id="UPA00148"/>
<dbReference type="GO" id="GO:0015420">
    <property type="term" value="F:ABC-type vitamin B12 transporter activity"/>
    <property type="evidence" value="ECO:0007669"/>
    <property type="project" value="UniProtKB-UniRule"/>
</dbReference>
<dbReference type="EMBL" id="CP022579">
    <property type="protein sequence ID" value="QEL65556.1"/>
    <property type="molecule type" value="Genomic_DNA"/>
</dbReference>
<gene>
    <name evidence="9 10" type="primary">cobD</name>
    <name evidence="10" type="ORF">OTERR_20800</name>
</gene>
<dbReference type="PANTHER" id="PTHR34308">
    <property type="entry name" value="COBALAMIN BIOSYNTHESIS PROTEIN CBIB"/>
    <property type="match status" value="1"/>
</dbReference>
<comment type="similarity">
    <text evidence="3 9">Belongs to the CobD/CbiB family.</text>
</comment>
<feature type="transmembrane region" description="Helical" evidence="9">
    <location>
        <begin position="48"/>
        <end position="68"/>
    </location>
</feature>
<dbReference type="HAMAP" id="MF_00024">
    <property type="entry name" value="CobD_CbiB"/>
    <property type="match status" value="1"/>
</dbReference>